<dbReference type="EMBL" id="MCGR01000002">
    <property type="protein sequence ID" value="ORY91799.1"/>
    <property type="molecule type" value="Genomic_DNA"/>
</dbReference>
<feature type="compositionally biased region" description="Polar residues" evidence="1">
    <location>
        <begin position="131"/>
        <end position="140"/>
    </location>
</feature>
<feature type="region of interest" description="Disordered" evidence="1">
    <location>
        <begin position="214"/>
        <end position="235"/>
    </location>
</feature>
<dbReference type="AlphaFoldDB" id="A0A1Y2G335"/>
<feature type="compositionally biased region" description="Basic and acidic residues" evidence="1">
    <location>
        <begin position="27"/>
        <end position="37"/>
    </location>
</feature>
<evidence type="ECO:0000313" key="3">
    <source>
        <dbReference type="Proteomes" id="UP000193467"/>
    </source>
</evidence>
<name>A0A1Y2G335_9BASI</name>
<protein>
    <submittedName>
        <fullName evidence="2">Uncharacterized protein</fullName>
    </submittedName>
</protein>
<feature type="region of interest" description="Disordered" evidence="1">
    <location>
        <begin position="362"/>
        <end position="381"/>
    </location>
</feature>
<feature type="compositionally biased region" description="Acidic residues" evidence="1">
    <location>
        <begin position="100"/>
        <end position="111"/>
    </location>
</feature>
<accession>A0A1Y2G335</accession>
<keyword evidence="3" id="KW-1185">Reference proteome</keyword>
<reference evidence="2 3" key="1">
    <citation type="submission" date="2016-07" db="EMBL/GenBank/DDBJ databases">
        <title>Pervasive Adenine N6-methylation of Active Genes in Fungi.</title>
        <authorList>
            <consortium name="DOE Joint Genome Institute"/>
            <person name="Mondo S.J."/>
            <person name="Dannebaum R.O."/>
            <person name="Kuo R.C."/>
            <person name="Labutti K."/>
            <person name="Haridas S."/>
            <person name="Kuo A."/>
            <person name="Salamov A."/>
            <person name="Ahrendt S.R."/>
            <person name="Lipzen A."/>
            <person name="Sullivan W."/>
            <person name="Andreopoulos W.B."/>
            <person name="Clum A."/>
            <person name="Lindquist E."/>
            <person name="Daum C."/>
            <person name="Ramamoorthy G.K."/>
            <person name="Gryganskyi A."/>
            <person name="Culley D."/>
            <person name="Magnuson J.K."/>
            <person name="James T.Y."/>
            <person name="O'Malley M.A."/>
            <person name="Stajich J.E."/>
            <person name="Spatafora J.W."/>
            <person name="Visel A."/>
            <person name="Grigoriev I.V."/>
        </authorList>
    </citation>
    <scope>NUCLEOTIDE SEQUENCE [LARGE SCALE GENOMIC DNA]</scope>
    <source>
        <strain evidence="2 3">62-1032</strain>
    </source>
</reference>
<dbReference type="Proteomes" id="UP000193467">
    <property type="component" value="Unassembled WGS sequence"/>
</dbReference>
<gene>
    <name evidence="2" type="ORF">BCR35DRAFT_77056</name>
</gene>
<comment type="caution">
    <text evidence="2">The sequence shown here is derived from an EMBL/GenBank/DDBJ whole genome shotgun (WGS) entry which is preliminary data.</text>
</comment>
<evidence type="ECO:0000313" key="2">
    <source>
        <dbReference type="EMBL" id="ORY91799.1"/>
    </source>
</evidence>
<feature type="compositionally biased region" description="Low complexity" evidence="1">
    <location>
        <begin position="226"/>
        <end position="235"/>
    </location>
</feature>
<proteinExistence type="predicted"/>
<evidence type="ECO:0000256" key="1">
    <source>
        <dbReference type="SAM" id="MobiDB-lite"/>
    </source>
</evidence>
<feature type="region of interest" description="Disordered" evidence="1">
    <location>
        <begin position="1"/>
        <end position="146"/>
    </location>
</feature>
<sequence>MDSEDELYGRSRPEEITIHDDDSEIDHEEHHSERDSSPEQPFDFGADSDHHDEEEDAYLLEGDSLPADLVEAALSAQQDAAEPASKRRRLSQENSIEVLELSDSEEGEIDEPMPSVGEAVGSREVAEQRQEGSTSSSALTTAPRGLGGLSRVFSFGTQARDSPLAPLLSNETASAQSTGGLFGRVFSAGSSTLADSAQLESSLAVEAPASLHADSTTTATRLPHGSAASPAAAASPQLSLASPAAAEATSDNPAFSSRGAVQYDVVDMSLPDVPSNLTAAGSSTATAPISIQPITIPRARERATYQRRVDLSSTPVGTPVVVEAKVRDDRGKVTYRPSPLQPACVSLASSLLSLVLSSPSLSIQTNSPAYSPPRSYLDRYG</sequence>
<dbReference type="InParanoid" id="A0A1Y2G335"/>
<feature type="compositionally biased region" description="Basic and acidic residues" evidence="1">
    <location>
        <begin position="7"/>
        <end position="20"/>
    </location>
</feature>
<organism evidence="2 3">
    <name type="scientific">Leucosporidium creatinivorum</name>
    <dbReference type="NCBI Taxonomy" id="106004"/>
    <lineage>
        <taxon>Eukaryota</taxon>
        <taxon>Fungi</taxon>
        <taxon>Dikarya</taxon>
        <taxon>Basidiomycota</taxon>
        <taxon>Pucciniomycotina</taxon>
        <taxon>Microbotryomycetes</taxon>
        <taxon>Leucosporidiales</taxon>
        <taxon>Leucosporidium</taxon>
    </lineage>
</organism>